<dbReference type="InterPro" id="IPR011990">
    <property type="entry name" value="TPR-like_helical_dom_sf"/>
</dbReference>
<dbReference type="STRING" id="765913.ThidrDRAFT_3720"/>
<dbReference type="AlphaFoldDB" id="G2E607"/>
<dbReference type="Pfam" id="PF08238">
    <property type="entry name" value="Sel1"/>
    <property type="match status" value="2"/>
</dbReference>
<dbReference type="PANTHER" id="PTHR11102:SF160">
    <property type="entry name" value="ERAD-ASSOCIATED E3 UBIQUITIN-PROTEIN LIGASE COMPONENT HRD3"/>
    <property type="match status" value="1"/>
</dbReference>
<name>G2E607_9GAMM</name>
<dbReference type="SUPFAM" id="SSF81901">
    <property type="entry name" value="HCP-like"/>
    <property type="match status" value="1"/>
</dbReference>
<dbReference type="Proteomes" id="UP000004200">
    <property type="component" value="Unassembled WGS sequence"/>
</dbReference>
<dbReference type="OrthoDB" id="8561742at2"/>
<feature type="region of interest" description="Disordered" evidence="1">
    <location>
        <begin position="81"/>
        <end position="120"/>
    </location>
</feature>
<evidence type="ECO:0000313" key="3">
    <source>
        <dbReference type="Proteomes" id="UP000004200"/>
    </source>
</evidence>
<dbReference type="InterPro" id="IPR050767">
    <property type="entry name" value="Sel1_AlgK"/>
</dbReference>
<sequence>MEKCPSCSSFNVRKSKRHLERRGPGVHLFRALFRCRDCGRSFEAADTLKIQLTVLTIGMVAVTGMVSAWLTLAQPGAREPAEFGGASELPLTSDSDRRIRDAKESQDDSPGSRAKAETEAQLREGLSLVRQGWADENQETLAMGVSLIRSAADQQLVDAQLLLGSLHEKGRGMLQDYPAAAQWYERAARQGDATGMARLGRMYLVGRGVEKDPVDAYVWLNLAAARGNQDAESDRDRVRKVLTPSELAQAQEQARRRHQSLPLATQPSREPPHGW</sequence>
<evidence type="ECO:0000313" key="2">
    <source>
        <dbReference type="EMBL" id="EGV28492.1"/>
    </source>
</evidence>
<accession>G2E607</accession>
<dbReference type="SMART" id="SM00671">
    <property type="entry name" value="SEL1"/>
    <property type="match status" value="2"/>
</dbReference>
<dbReference type="eggNOG" id="COG0790">
    <property type="taxonomic scope" value="Bacteria"/>
</dbReference>
<protein>
    <submittedName>
        <fullName evidence="2">Sel1 domain protein repeat-containing protein</fullName>
    </submittedName>
</protein>
<feature type="compositionally biased region" description="Basic and acidic residues" evidence="1">
    <location>
        <begin position="94"/>
        <end position="106"/>
    </location>
</feature>
<dbReference type="InterPro" id="IPR006597">
    <property type="entry name" value="Sel1-like"/>
</dbReference>
<reference evidence="2 3" key="1">
    <citation type="submission" date="2011-06" db="EMBL/GenBank/DDBJ databases">
        <title>The draft genome of Thiorhodococcus drewsii AZ1.</title>
        <authorList>
            <consortium name="US DOE Joint Genome Institute (JGI-PGF)"/>
            <person name="Lucas S."/>
            <person name="Han J."/>
            <person name="Lapidus A."/>
            <person name="Cheng J.-F."/>
            <person name="Goodwin L."/>
            <person name="Pitluck S."/>
            <person name="Peters L."/>
            <person name="Land M.L."/>
            <person name="Hauser L."/>
            <person name="Vogl K."/>
            <person name="Liu Z."/>
            <person name="Imhoff J."/>
            <person name="Thiel V."/>
            <person name="Frigaard N.-U."/>
            <person name="Bryant D.A."/>
            <person name="Woyke T.J."/>
        </authorList>
    </citation>
    <scope>NUCLEOTIDE SEQUENCE [LARGE SCALE GENOMIC DNA]</scope>
    <source>
        <strain evidence="2 3">AZ1</strain>
    </source>
</reference>
<organism evidence="2 3">
    <name type="scientific">Thiorhodococcus drewsii AZ1</name>
    <dbReference type="NCBI Taxonomy" id="765913"/>
    <lineage>
        <taxon>Bacteria</taxon>
        <taxon>Pseudomonadati</taxon>
        <taxon>Pseudomonadota</taxon>
        <taxon>Gammaproteobacteria</taxon>
        <taxon>Chromatiales</taxon>
        <taxon>Chromatiaceae</taxon>
        <taxon>Thiorhodococcus</taxon>
    </lineage>
</organism>
<feature type="region of interest" description="Disordered" evidence="1">
    <location>
        <begin position="244"/>
        <end position="275"/>
    </location>
</feature>
<evidence type="ECO:0000256" key="1">
    <source>
        <dbReference type="SAM" id="MobiDB-lite"/>
    </source>
</evidence>
<dbReference type="Gene3D" id="1.25.40.10">
    <property type="entry name" value="Tetratricopeptide repeat domain"/>
    <property type="match status" value="1"/>
</dbReference>
<keyword evidence="3" id="KW-1185">Reference proteome</keyword>
<comment type="caution">
    <text evidence="2">The sequence shown here is derived from an EMBL/GenBank/DDBJ whole genome shotgun (WGS) entry which is preliminary data.</text>
</comment>
<dbReference type="PANTHER" id="PTHR11102">
    <property type="entry name" value="SEL-1-LIKE PROTEIN"/>
    <property type="match status" value="1"/>
</dbReference>
<gene>
    <name evidence="2" type="ORF">ThidrDRAFT_3720</name>
</gene>
<proteinExistence type="predicted"/>
<dbReference type="EMBL" id="AFWT01000036">
    <property type="protein sequence ID" value="EGV28492.1"/>
    <property type="molecule type" value="Genomic_DNA"/>
</dbReference>